<name>A0A6C0KVF5_9ZZZZ</name>
<feature type="transmembrane region" description="Helical" evidence="1">
    <location>
        <begin position="7"/>
        <end position="26"/>
    </location>
</feature>
<evidence type="ECO:0000313" key="2">
    <source>
        <dbReference type="EMBL" id="QHU21221.1"/>
    </source>
</evidence>
<dbReference type="EMBL" id="MN740989">
    <property type="protein sequence ID" value="QHU21221.1"/>
    <property type="molecule type" value="Genomic_DNA"/>
</dbReference>
<sequence length="77" mass="8631">MALSTNNLLTLFGFSMIFTFVITNLLEFYGIGADVYGSYVGFYLFLLVSMFVLPLDYPKGIVKPVNMVNPSQIVYDS</sequence>
<evidence type="ECO:0000256" key="1">
    <source>
        <dbReference type="SAM" id="Phobius"/>
    </source>
</evidence>
<proteinExistence type="predicted"/>
<protein>
    <submittedName>
        <fullName evidence="2">Uncharacterized protein</fullName>
    </submittedName>
</protein>
<keyword evidence="1" id="KW-0472">Membrane</keyword>
<keyword evidence="1" id="KW-0812">Transmembrane</keyword>
<dbReference type="AlphaFoldDB" id="A0A6C0KVF5"/>
<keyword evidence="1" id="KW-1133">Transmembrane helix</keyword>
<organism evidence="2">
    <name type="scientific">viral metagenome</name>
    <dbReference type="NCBI Taxonomy" id="1070528"/>
    <lineage>
        <taxon>unclassified sequences</taxon>
        <taxon>metagenomes</taxon>
        <taxon>organismal metagenomes</taxon>
    </lineage>
</organism>
<accession>A0A6C0KVF5</accession>
<feature type="transmembrane region" description="Helical" evidence="1">
    <location>
        <begin position="38"/>
        <end position="57"/>
    </location>
</feature>
<reference evidence="2" key="1">
    <citation type="journal article" date="2020" name="Nature">
        <title>Giant virus diversity and host interactions through global metagenomics.</title>
        <authorList>
            <person name="Schulz F."/>
            <person name="Roux S."/>
            <person name="Paez-Espino D."/>
            <person name="Jungbluth S."/>
            <person name="Walsh D.A."/>
            <person name="Denef V.J."/>
            <person name="McMahon K.D."/>
            <person name="Konstantinidis K.T."/>
            <person name="Eloe-Fadrosh E.A."/>
            <person name="Kyrpides N.C."/>
            <person name="Woyke T."/>
        </authorList>
    </citation>
    <scope>NUCLEOTIDE SEQUENCE</scope>
    <source>
        <strain evidence="2">GVMAG-S-3300013094-109</strain>
    </source>
</reference>